<accession>A0A9J6CK07</accession>
<dbReference type="OrthoDB" id="6373466at2759"/>
<keyword evidence="1" id="KW-0732">Signal</keyword>
<sequence>MKSFLIVILVMVIYVTASNAFVDKTVKSFQAERTCGYNEICKEEFHKIFRCKCPSYLYCRSQGKYYNAVCSITDSGYIWSQERAFELTRSKK</sequence>
<comment type="caution">
    <text evidence="2">The sequence shown here is derived from an EMBL/GenBank/DDBJ whole genome shotgun (WGS) entry which is preliminary data.</text>
</comment>
<feature type="signal peptide" evidence="1">
    <location>
        <begin position="1"/>
        <end position="20"/>
    </location>
</feature>
<dbReference type="EMBL" id="JADBJN010000001">
    <property type="protein sequence ID" value="KAG5682293.1"/>
    <property type="molecule type" value="Genomic_DNA"/>
</dbReference>
<gene>
    <name evidence="2" type="ORF">PVAND_011653</name>
</gene>
<evidence type="ECO:0000256" key="1">
    <source>
        <dbReference type="SAM" id="SignalP"/>
    </source>
</evidence>
<evidence type="ECO:0000313" key="3">
    <source>
        <dbReference type="Proteomes" id="UP001107558"/>
    </source>
</evidence>
<dbReference type="Proteomes" id="UP001107558">
    <property type="component" value="Chromosome 1"/>
</dbReference>
<organism evidence="2 3">
    <name type="scientific">Polypedilum vanderplanki</name>
    <name type="common">Sleeping chironomid midge</name>
    <dbReference type="NCBI Taxonomy" id="319348"/>
    <lineage>
        <taxon>Eukaryota</taxon>
        <taxon>Metazoa</taxon>
        <taxon>Ecdysozoa</taxon>
        <taxon>Arthropoda</taxon>
        <taxon>Hexapoda</taxon>
        <taxon>Insecta</taxon>
        <taxon>Pterygota</taxon>
        <taxon>Neoptera</taxon>
        <taxon>Endopterygota</taxon>
        <taxon>Diptera</taxon>
        <taxon>Nematocera</taxon>
        <taxon>Chironomoidea</taxon>
        <taxon>Chironomidae</taxon>
        <taxon>Chironominae</taxon>
        <taxon>Polypedilum</taxon>
        <taxon>Polypedilum</taxon>
    </lineage>
</organism>
<dbReference type="AlphaFoldDB" id="A0A9J6CK07"/>
<proteinExistence type="predicted"/>
<keyword evidence="3" id="KW-1185">Reference proteome</keyword>
<evidence type="ECO:0000313" key="2">
    <source>
        <dbReference type="EMBL" id="KAG5682293.1"/>
    </source>
</evidence>
<name>A0A9J6CK07_POLVA</name>
<reference evidence="2" key="1">
    <citation type="submission" date="2021-03" db="EMBL/GenBank/DDBJ databases">
        <title>Chromosome level genome of the anhydrobiotic midge Polypedilum vanderplanki.</title>
        <authorList>
            <person name="Yoshida Y."/>
            <person name="Kikawada T."/>
            <person name="Gusev O."/>
        </authorList>
    </citation>
    <scope>NUCLEOTIDE SEQUENCE</scope>
    <source>
        <strain evidence="2">NIAS01</strain>
        <tissue evidence="2">Whole body or cell culture</tissue>
    </source>
</reference>
<feature type="chain" id="PRO_5039892043" evidence="1">
    <location>
        <begin position="21"/>
        <end position="92"/>
    </location>
</feature>
<protein>
    <submittedName>
        <fullName evidence="2">Uncharacterized protein</fullName>
    </submittedName>
</protein>